<reference evidence="1" key="1">
    <citation type="submission" date="2020-08" db="EMBL/GenBank/DDBJ databases">
        <title>Genetic structure, function and evolution of capsule biosynthesis loci in Vibrio parahaemolyticus.</title>
        <authorList>
            <person name="Li L."/>
            <person name="Bian S."/>
        </authorList>
    </citation>
    <scope>NUCLEOTIDE SEQUENCE</scope>
    <source>
        <strain evidence="1">VP241</strain>
    </source>
</reference>
<dbReference type="InterPro" id="IPR051159">
    <property type="entry name" value="Hexapeptide_acetyltransf"/>
</dbReference>
<dbReference type="CDD" id="cd04647">
    <property type="entry name" value="LbH_MAT_like"/>
    <property type="match status" value="1"/>
</dbReference>
<dbReference type="EMBL" id="MT898203">
    <property type="protein sequence ID" value="QOS22013.1"/>
    <property type="molecule type" value="Genomic_DNA"/>
</dbReference>
<protein>
    <submittedName>
        <fullName evidence="1">Putative acetyltransferase</fullName>
        <ecNumber evidence="1">2.3.1.-</ecNumber>
    </submittedName>
</protein>
<dbReference type="Pfam" id="PF00132">
    <property type="entry name" value="Hexapep"/>
    <property type="match status" value="1"/>
</dbReference>
<accession>A0A7M1W4P6</accession>
<dbReference type="Gene3D" id="2.160.10.10">
    <property type="entry name" value="Hexapeptide repeat proteins"/>
    <property type="match status" value="1"/>
</dbReference>
<dbReference type="SUPFAM" id="SSF51161">
    <property type="entry name" value="Trimeric LpxA-like enzymes"/>
    <property type="match status" value="1"/>
</dbReference>
<dbReference type="InterPro" id="IPR011004">
    <property type="entry name" value="Trimer_LpxA-like_sf"/>
</dbReference>
<keyword evidence="1" id="KW-0808">Transferase</keyword>
<proteinExistence type="predicted"/>
<dbReference type="AlphaFoldDB" id="A0A7M1W4P6"/>
<keyword evidence="1" id="KW-0012">Acyltransferase</keyword>
<gene>
    <name evidence="1" type="ORF">VP241_00018</name>
</gene>
<dbReference type="PANTHER" id="PTHR23416">
    <property type="entry name" value="SIALIC ACID SYNTHASE-RELATED"/>
    <property type="match status" value="1"/>
</dbReference>
<name>A0A7M1W4P6_VIBPH</name>
<dbReference type="EC" id="2.3.1.-" evidence="1"/>
<dbReference type="InterPro" id="IPR001451">
    <property type="entry name" value="Hexapep"/>
</dbReference>
<evidence type="ECO:0000313" key="1">
    <source>
        <dbReference type="EMBL" id="QOS22013.1"/>
    </source>
</evidence>
<organism evidence="1">
    <name type="scientific">Vibrio parahaemolyticus</name>
    <dbReference type="NCBI Taxonomy" id="670"/>
    <lineage>
        <taxon>Bacteria</taxon>
        <taxon>Pseudomonadati</taxon>
        <taxon>Pseudomonadota</taxon>
        <taxon>Gammaproteobacteria</taxon>
        <taxon>Vibrionales</taxon>
        <taxon>Vibrionaceae</taxon>
        <taxon>Vibrio</taxon>
    </lineage>
</organism>
<dbReference type="GO" id="GO:0016746">
    <property type="term" value="F:acyltransferase activity"/>
    <property type="evidence" value="ECO:0007669"/>
    <property type="project" value="UniProtKB-KW"/>
</dbReference>
<sequence length="182" mass="19567">MLFKLKWIVSALLLKLFCKKLLMPSYFSFPVFFKGLNKVSIGKRVRIFPGARIEVHGKGSISIGDNVGIGQNFHVTSAGELTIGGNTTITANVCISNIVHPYLDISTPPSEQTIMVKDTTIGTSCFIGFGAVILPGSKLGNHCIVGANSVVSGAFPDYSVVAGNPAKLIKKYNFSTEAWERV</sequence>